<dbReference type="Gene3D" id="3.40.50.1820">
    <property type="entry name" value="alpha/beta hydrolase"/>
    <property type="match status" value="1"/>
</dbReference>
<sequence>MLPWKETESIFLTYPKDYCRTVDRSDETRDLDSLNEGKRPLVIILAWTSAIERHMRLYSKIFEDEGYITLISICPVMVAFWHQDIMHEIAQKLVNTIEENNLYDNPTIIQLFSNGGAMQYEFFMKALKRNRKFLNVKGVIFDSLPAKTNFRNYFKAIHIMRGGTSEAKSALMTASLFTGWRMRNFFRYIINRDFFVWDSWEYLKNEENISPQHFIYSRADAVTPYQEIEELLDQRKLLGVKVTSTVYEDTPHIRHLQFKKVSYTNSVRNFAKTCLNTMPIYKMIRRCELFKSKL</sequence>
<dbReference type="AlphaFoldDB" id="A0AAW1V359"/>
<dbReference type="Pfam" id="PF05705">
    <property type="entry name" value="DUF829"/>
    <property type="match status" value="1"/>
</dbReference>
<reference evidence="7 8" key="1">
    <citation type="submission" date="2023-03" db="EMBL/GenBank/DDBJ databases">
        <title>Genome insight into feeding habits of ladybird beetles.</title>
        <authorList>
            <person name="Li H.-S."/>
            <person name="Huang Y.-H."/>
            <person name="Pang H."/>
        </authorList>
    </citation>
    <scope>NUCLEOTIDE SEQUENCE [LARGE SCALE GENOMIC DNA]</scope>
    <source>
        <strain evidence="7">SYSU_2023b</strain>
        <tissue evidence="7">Whole body</tissue>
    </source>
</reference>
<dbReference type="PANTHER" id="PTHR12265">
    <property type="entry name" value="TRANSMEMBRANE PROTEIN 53"/>
    <property type="match status" value="1"/>
</dbReference>
<keyword evidence="8" id="KW-1185">Reference proteome</keyword>
<dbReference type="PANTHER" id="PTHR12265:SF30">
    <property type="entry name" value="TRANSMEMBRANE PROTEIN 53"/>
    <property type="match status" value="1"/>
</dbReference>
<proteinExistence type="inferred from homology"/>
<dbReference type="SUPFAM" id="SSF53474">
    <property type="entry name" value="alpha/beta-Hydrolases"/>
    <property type="match status" value="1"/>
</dbReference>
<dbReference type="EMBL" id="JARQZJ010000100">
    <property type="protein sequence ID" value="KAK9886516.1"/>
    <property type="molecule type" value="Genomic_DNA"/>
</dbReference>
<dbReference type="InterPro" id="IPR008547">
    <property type="entry name" value="DUF829_TMEM53"/>
</dbReference>
<evidence type="ECO:0000313" key="8">
    <source>
        <dbReference type="Proteomes" id="UP001431783"/>
    </source>
</evidence>
<evidence type="ECO:0000256" key="1">
    <source>
        <dbReference type="ARBA" id="ARBA00007387"/>
    </source>
</evidence>
<evidence type="ECO:0000256" key="3">
    <source>
        <dbReference type="ARBA" id="ARBA00022989"/>
    </source>
</evidence>
<evidence type="ECO:0000313" key="7">
    <source>
        <dbReference type="EMBL" id="KAK9886516.1"/>
    </source>
</evidence>
<evidence type="ECO:0000256" key="5">
    <source>
        <dbReference type="ARBA" id="ARBA00023242"/>
    </source>
</evidence>
<protein>
    <submittedName>
        <fullName evidence="7">Uncharacterized protein</fullName>
    </submittedName>
</protein>
<evidence type="ECO:0000256" key="2">
    <source>
        <dbReference type="ARBA" id="ARBA00022692"/>
    </source>
</evidence>
<name>A0AAW1V359_9CUCU</name>
<evidence type="ECO:0000256" key="4">
    <source>
        <dbReference type="ARBA" id="ARBA00023136"/>
    </source>
</evidence>
<comment type="subcellular location">
    <subcellularLocation>
        <location evidence="6">Nucleus outer membrane</location>
        <topology evidence="6">Single-pass membrane protein</topology>
    </subcellularLocation>
</comment>
<accession>A0AAW1V359</accession>
<comment type="similarity">
    <text evidence="1">Belongs to the TMEM53 family.</text>
</comment>
<dbReference type="InterPro" id="IPR029058">
    <property type="entry name" value="AB_hydrolase_fold"/>
</dbReference>
<gene>
    <name evidence="7" type="ORF">WA026_016795</name>
</gene>
<dbReference type="Proteomes" id="UP001431783">
    <property type="component" value="Unassembled WGS sequence"/>
</dbReference>
<evidence type="ECO:0000256" key="6">
    <source>
        <dbReference type="ARBA" id="ARBA00034303"/>
    </source>
</evidence>
<keyword evidence="5" id="KW-0539">Nucleus</keyword>
<comment type="caution">
    <text evidence="7">The sequence shown here is derived from an EMBL/GenBank/DDBJ whole genome shotgun (WGS) entry which is preliminary data.</text>
</comment>
<keyword evidence="4" id="KW-0472">Membrane</keyword>
<dbReference type="GO" id="GO:0005640">
    <property type="term" value="C:nuclear outer membrane"/>
    <property type="evidence" value="ECO:0007669"/>
    <property type="project" value="UniProtKB-SubCell"/>
</dbReference>
<organism evidence="7 8">
    <name type="scientific">Henosepilachna vigintioctopunctata</name>
    <dbReference type="NCBI Taxonomy" id="420089"/>
    <lineage>
        <taxon>Eukaryota</taxon>
        <taxon>Metazoa</taxon>
        <taxon>Ecdysozoa</taxon>
        <taxon>Arthropoda</taxon>
        <taxon>Hexapoda</taxon>
        <taxon>Insecta</taxon>
        <taxon>Pterygota</taxon>
        <taxon>Neoptera</taxon>
        <taxon>Endopterygota</taxon>
        <taxon>Coleoptera</taxon>
        <taxon>Polyphaga</taxon>
        <taxon>Cucujiformia</taxon>
        <taxon>Coccinelloidea</taxon>
        <taxon>Coccinellidae</taxon>
        <taxon>Epilachninae</taxon>
        <taxon>Epilachnini</taxon>
        <taxon>Henosepilachna</taxon>
    </lineage>
</organism>
<keyword evidence="2" id="KW-0812">Transmembrane</keyword>
<keyword evidence="3" id="KW-1133">Transmembrane helix</keyword>